<keyword evidence="3" id="KW-1185">Reference proteome</keyword>
<organism evidence="2 3">
    <name type="scientific">Achromobacter pulmonis</name>
    <dbReference type="NCBI Taxonomy" id="1389932"/>
    <lineage>
        <taxon>Bacteria</taxon>
        <taxon>Pseudomonadati</taxon>
        <taxon>Pseudomonadota</taxon>
        <taxon>Betaproteobacteria</taxon>
        <taxon>Burkholderiales</taxon>
        <taxon>Alcaligenaceae</taxon>
        <taxon>Achromobacter</taxon>
    </lineage>
</organism>
<dbReference type="Proteomes" id="UP000494203">
    <property type="component" value="Unassembled WGS sequence"/>
</dbReference>
<evidence type="ECO:0000313" key="3">
    <source>
        <dbReference type="Proteomes" id="UP000494203"/>
    </source>
</evidence>
<protein>
    <submittedName>
        <fullName evidence="2">Uncharacterized protein</fullName>
    </submittedName>
</protein>
<keyword evidence="1" id="KW-0732">Signal</keyword>
<dbReference type="AlphaFoldDB" id="A0A6S7DP41"/>
<dbReference type="RefSeq" id="WP_175139938.1">
    <property type="nucleotide sequence ID" value="NZ_CADIKZ010000001.1"/>
</dbReference>
<accession>A0A6S7DP41</accession>
<proteinExistence type="predicted"/>
<evidence type="ECO:0000313" key="2">
    <source>
        <dbReference type="EMBL" id="CAB3826095.1"/>
    </source>
</evidence>
<feature type="chain" id="PRO_5028841610" evidence="1">
    <location>
        <begin position="28"/>
        <end position="318"/>
    </location>
</feature>
<gene>
    <name evidence="2" type="ORF">LMG26788_00523</name>
</gene>
<feature type="signal peptide" evidence="1">
    <location>
        <begin position="1"/>
        <end position="27"/>
    </location>
</feature>
<name>A0A6S7DP41_9BURK</name>
<dbReference type="EMBL" id="CADIKZ010000001">
    <property type="protein sequence ID" value="CAB3826095.1"/>
    <property type="molecule type" value="Genomic_DNA"/>
</dbReference>
<evidence type="ECO:0000256" key="1">
    <source>
        <dbReference type="SAM" id="SignalP"/>
    </source>
</evidence>
<sequence length="318" mass="34317">MRNPQICPRPLLAAALVALALAGPLQARTVYNEKGLRVEETDIGFQDYLEGKRRNASQYTLTYQRQPLCGKGVKLGERFLPPGDPRRARDYFCGPAKAINGHGVLAFVTRTAGHGNLLYLDVGGGDLRITDIPVQKEGDGDGIGGLVFLNAGVPGWTRYENGGYETTLIRHEPFQAVKLGRGRLLDIDNGVAFLLVPRDQEVQTVKPASVGQTANGTPVVIAAALRQRPTPVRFRAVDLATGRELASVAARDACLDAPSMDFWGTGGASSAQVPFAELAVWRARNLVYVAGAKPALRLAAANELRPVANCQRDWRPAR</sequence>
<reference evidence="2 3" key="1">
    <citation type="submission" date="2020-04" db="EMBL/GenBank/DDBJ databases">
        <authorList>
            <person name="De Canck E."/>
        </authorList>
    </citation>
    <scope>NUCLEOTIDE SEQUENCE [LARGE SCALE GENOMIC DNA]</scope>
    <source>
        <strain evidence="2 3">LMG 26788</strain>
    </source>
</reference>